<organism evidence="3 4">
    <name type="scientific">Pseudoalteromonas spongiae</name>
    <dbReference type="NCBI Taxonomy" id="298657"/>
    <lineage>
        <taxon>Bacteria</taxon>
        <taxon>Pseudomonadati</taxon>
        <taxon>Pseudomonadota</taxon>
        <taxon>Gammaproteobacteria</taxon>
        <taxon>Alteromonadales</taxon>
        <taxon>Pseudoalteromonadaceae</taxon>
        <taxon>Pseudoalteromonas</taxon>
    </lineage>
</organism>
<name>A0ABU8EQ26_9GAMM</name>
<evidence type="ECO:0000313" key="3">
    <source>
        <dbReference type="EMBL" id="MEI4549044.1"/>
    </source>
</evidence>
<dbReference type="PANTHER" id="PTHR34477">
    <property type="entry name" value="UPF0213 PROTEIN YHBQ"/>
    <property type="match status" value="1"/>
</dbReference>
<dbReference type="CDD" id="cd10456">
    <property type="entry name" value="GIY-YIG_UPF0213"/>
    <property type="match status" value="1"/>
</dbReference>
<sequence length="106" mass="11978">MSQLESPTKQSHVQSTWFIYIVETRYGHWYTGITTDVARRFCQHSSGKGAKALIGKGPLKLLLERQVGSKSDASKLEYQVKKLSKKQKISWVNACLATDSLHPIEK</sequence>
<keyword evidence="4" id="KW-1185">Reference proteome</keyword>
<dbReference type="Gene3D" id="3.40.1440.10">
    <property type="entry name" value="GIY-YIG endonuclease"/>
    <property type="match status" value="1"/>
</dbReference>
<gene>
    <name evidence="3" type="ORF">WAE96_04850</name>
</gene>
<evidence type="ECO:0000313" key="4">
    <source>
        <dbReference type="Proteomes" id="UP001382455"/>
    </source>
</evidence>
<dbReference type="EMBL" id="JBAWKS010000001">
    <property type="protein sequence ID" value="MEI4549044.1"/>
    <property type="molecule type" value="Genomic_DNA"/>
</dbReference>
<comment type="similarity">
    <text evidence="1">Belongs to the UPF0213 family.</text>
</comment>
<accession>A0ABU8EQ26</accession>
<dbReference type="RefSeq" id="WP_105170648.1">
    <property type="nucleotide sequence ID" value="NZ_JBAWKS010000001.1"/>
</dbReference>
<dbReference type="PROSITE" id="PS50164">
    <property type="entry name" value="GIY_YIG"/>
    <property type="match status" value="1"/>
</dbReference>
<dbReference type="InterPro" id="IPR050190">
    <property type="entry name" value="UPF0213_domain"/>
</dbReference>
<evidence type="ECO:0000256" key="1">
    <source>
        <dbReference type="ARBA" id="ARBA00007435"/>
    </source>
</evidence>
<dbReference type="PANTHER" id="PTHR34477:SF1">
    <property type="entry name" value="UPF0213 PROTEIN YHBQ"/>
    <property type="match status" value="1"/>
</dbReference>
<proteinExistence type="inferred from homology"/>
<dbReference type="Pfam" id="PF01541">
    <property type="entry name" value="GIY-YIG"/>
    <property type="match status" value="1"/>
</dbReference>
<feature type="domain" description="GIY-YIG" evidence="2">
    <location>
        <begin position="15"/>
        <end position="90"/>
    </location>
</feature>
<dbReference type="Proteomes" id="UP001382455">
    <property type="component" value="Unassembled WGS sequence"/>
</dbReference>
<reference evidence="3 4" key="1">
    <citation type="submission" date="2023-12" db="EMBL/GenBank/DDBJ databases">
        <title>Friends and Foes: Symbiotic and Algicidal bacterial influence on Karenia brevis blooms.</title>
        <authorList>
            <person name="Fei C."/>
            <person name="Mohamed A.R."/>
            <person name="Booker A."/>
            <person name="Arshad M."/>
            <person name="Klass S."/>
            <person name="Ahn S."/>
            <person name="Gilbert P.M."/>
            <person name="Heil C.A."/>
            <person name="Martinez J.M."/>
            <person name="Amin S.A."/>
        </authorList>
    </citation>
    <scope>NUCLEOTIDE SEQUENCE [LARGE SCALE GENOMIC DNA]</scope>
    <source>
        <strain evidence="3 4">CE15</strain>
    </source>
</reference>
<dbReference type="InterPro" id="IPR000305">
    <property type="entry name" value="GIY-YIG_endonuc"/>
</dbReference>
<dbReference type="InterPro" id="IPR035901">
    <property type="entry name" value="GIY-YIG_endonuc_sf"/>
</dbReference>
<evidence type="ECO:0000259" key="2">
    <source>
        <dbReference type="PROSITE" id="PS50164"/>
    </source>
</evidence>
<dbReference type="SUPFAM" id="SSF82771">
    <property type="entry name" value="GIY-YIG endonuclease"/>
    <property type="match status" value="1"/>
</dbReference>
<protein>
    <submittedName>
        <fullName evidence="3">GIY-YIG nuclease family protein</fullName>
    </submittedName>
</protein>
<comment type="caution">
    <text evidence="3">The sequence shown here is derived from an EMBL/GenBank/DDBJ whole genome shotgun (WGS) entry which is preliminary data.</text>
</comment>